<dbReference type="InterPro" id="IPR042095">
    <property type="entry name" value="SUMF_sf"/>
</dbReference>
<evidence type="ECO:0000256" key="1">
    <source>
        <dbReference type="SAM" id="SignalP"/>
    </source>
</evidence>
<name>A0AAX3E7Q2_RHOPL</name>
<proteinExistence type="predicted"/>
<evidence type="ECO:0000259" key="2">
    <source>
        <dbReference type="Pfam" id="PF03781"/>
    </source>
</evidence>
<dbReference type="Gene3D" id="3.90.1580.10">
    <property type="entry name" value="paralog of FGE (formylglycine-generating enzyme)"/>
    <property type="match status" value="1"/>
</dbReference>
<dbReference type="AlphaFoldDB" id="A0AAX3E7Q2"/>
<feature type="signal peptide" evidence="1">
    <location>
        <begin position="1"/>
        <end position="22"/>
    </location>
</feature>
<organism evidence="3 4">
    <name type="scientific">Rhodopseudomonas palustris</name>
    <dbReference type="NCBI Taxonomy" id="1076"/>
    <lineage>
        <taxon>Bacteria</taxon>
        <taxon>Pseudomonadati</taxon>
        <taxon>Pseudomonadota</taxon>
        <taxon>Alphaproteobacteria</taxon>
        <taxon>Hyphomicrobiales</taxon>
        <taxon>Nitrobacteraceae</taxon>
        <taxon>Rhodopseudomonas</taxon>
    </lineage>
</organism>
<dbReference type="GO" id="GO:0120147">
    <property type="term" value="F:formylglycine-generating oxidase activity"/>
    <property type="evidence" value="ECO:0007669"/>
    <property type="project" value="TreeGrafter"/>
</dbReference>
<dbReference type="InterPro" id="IPR016187">
    <property type="entry name" value="CTDL_fold"/>
</dbReference>
<dbReference type="InterPro" id="IPR005532">
    <property type="entry name" value="SUMF_dom"/>
</dbReference>
<dbReference type="PANTHER" id="PTHR23150:SF19">
    <property type="entry name" value="FORMYLGLYCINE-GENERATING ENZYME"/>
    <property type="match status" value="1"/>
</dbReference>
<keyword evidence="1" id="KW-0732">Signal</keyword>
<evidence type="ECO:0000313" key="4">
    <source>
        <dbReference type="Proteomes" id="UP001163166"/>
    </source>
</evidence>
<feature type="chain" id="PRO_5043567559" evidence="1">
    <location>
        <begin position="23"/>
        <end position="293"/>
    </location>
</feature>
<sequence>MLLAFKAKIALAALAGFATPFAVTPLVIGHGDAALDGQQAMVEIAPGAMDYRLPGEFTRDGRQIEAPRTKLQFDRPLSIMLHQVSAADYQLCVDDGACHPIPANTAVRADRPAVQVSWQDATTYADWLSRKTGAHYRLPTDAEWAFAAGSKFKDDGLASDSDDPSVRWIARYERESDRDDLSASLRSFGGFGANERGLLDLSGNVWEWTTTCFDRTAIDAAGRPQAQTANCGVRIAEGLHRAYVSDFIRDAKAGGCSAGLPPIHLGFRLVREQAAPLARLRDKLDRVVTAAGI</sequence>
<protein>
    <submittedName>
        <fullName evidence="3">Formylglycine-generating enzyme family protein</fullName>
    </submittedName>
</protein>
<feature type="domain" description="Sulfatase-modifying factor enzyme-like" evidence="2">
    <location>
        <begin position="39"/>
        <end position="271"/>
    </location>
</feature>
<dbReference type="InterPro" id="IPR051043">
    <property type="entry name" value="Sulfatase_Mod_Factor_Kinase"/>
</dbReference>
<dbReference type="PANTHER" id="PTHR23150">
    <property type="entry name" value="SULFATASE MODIFYING FACTOR 1, 2"/>
    <property type="match status" value="1"/>
</dbReference>
<dbReference type="SUPFAM" id="SSF56436">
    <property type="entry name" value="C-type lectin-like"/>
    <property type="match status" value="1"/>
</dbReference>
<dbReference type="EMBL" id="CP076676">
    <property type="protein sequence ID" value="UYO42137.1"/>
    <property type="molecule type" value="Genomic_DNA"/>
</dbReference>
<reference evidence="3" key="1">
    <citation type="journal article" date="2022" name="Biol. Control">
        <title>In silico genomic analysis of Rhodopseudomonas palustris strains revealed potential biocontrol agents and crop yield enhancers.</title>
        <authorList>
            <person name="Surachat K."/>
            <person name="Kantachote D."/>
            <person name="Deachamag P."/>
            <person name="Wonglapsuwan M."/>
        </authorList>
    </citation>
    <scope>NUCLEOTIDE SEQUENCE</scope>
    <source>
        <strain evidence="3">TLS06</strain>
    </source>
</reference>
<accession>A0AAX3E7Q2</accession>
<evidence type="ECO:0000313" key="3">
    <source>
        <dbReference type="EMBL" id="UYO42137.1"/>
    </source>
</evidence>
<gene>
    <name evidence="3" type="ORF">KQX62_20390</name>
</gene>
<dbReference type="Pfam" id="PF03781">
    <property type="entry name" value="FGE-sulfatase"/>
    <property type="match status" value="1"/>
</dbReference>
<dbReference type="RefSeq" id="WP_264076669.1">
    <property type="nucleotide sequence ID" value="NZ_CP076676.1"/>
</dbReference>
<dbReference type="Proteomes" id="UP001163166">
    <property type="component" value="Chromosome"/>
</dbReference>